<dbReference type="KEGG" id="jcu:105634411"/>
<evidence type="ECO:0008006" key="8">
    <source>
        <dbReference type="Google" id="ProtNLM"/>
    </source>
</evidence>
<sequence length="564" mass="61289">MASSSSSSKSSNAGDTYIGSFISLISKYEIRYEGVLYHLNVQDSTIGLKNGAFSFLHFSFFFSVNYFLLFGVAVKSYGTEGRKKDGPQIPASDKVYEFILFRGSDIKDLQVKTPPTVQTEQPVYDDPAIIQSHYAGPPLSSSASALIDGKNLAESSQGLEMPALSSRPYSSSFQSINHVGPTNFSQAIENSGQSFSMPIYRQEHNGTSINVSHAPQHSTPFQPSSMVSSSLSIQNQMQTGLEHSPIMGLANASEFVAPIPSVASDFLQPNFATSTSAQYSVSYDMPSSSTVKTFSPSYAGYTSFNRLSASSIPPSIPYSIGDTGMTNAQSIGQAVFDPITVHSTPSMPYPLSSYGASTSSPLLTSAPLLSPEQLAQSASPVVSSMGYPDQKNVDPLTSLSSTSPPLLPAPASQAPLLPLPSSVQKFTEEFDFEAMNEKFNKDEVWGYLGKAKQRDTEDVEDNGIDWSSENRQASHLVPNFDAKPAYKKDDFFDTISCNTLGRARSGQNRFFDRMRQDTETFGRYNQSYGNYGSGRGNNYHGRHNWGRGYGYGPYSGRGNGNLPF</sequence>
<dbReference type="InterPro" id="IPR025761">
    <property type="entry name" value="FFD_box"/>
</dbReference>
<feature type="short sequence motif" description="FFD box" evidence="1">
    <location>
        <begin position="484"/>
        <end position="499"/>
    </location>
</feature>
<dbReference type="GO" id="GO:0034063">
    <property type="term" value="P:stress granule assembly"/>
    <property type="evidence" value="ECO:0007669"/>
    <property type="project" value="TreeGrafter"/>
</dbReference>
<protein>
    <recommendedName>
        <fullName evidence="8">DFDF domain-containing protein</fullName>
    </recommendedName>
</protein>
<dbReference type="InterPro" id="IPR019050">
    <property type="entry name" value="FDF_dom"/>
</dbReference>
<dbReference type="AlphaFoldDB" id="A0A067KZZ5"/>
<dbReference type="Proteomes" id="UP000027138">
    <property type="component" value="Unassembled WGS sequence"/>
</dbReference>
<dbReference type="EMBL" id="KK914381">
    <property type="protein sequence ID" value="KDP37815.1"/>
    <property type="molecule type" value="Genomic_DNA"/>
</dbReference>
<dbReference type="Gene3D" id="2.30.30.100">
    <property type="match status" value="1"/>
</dbReference>
<keyword evidence="3" id="KW-0812">Transmembrane</keyword>
<accession>A0A067KZZ5</accession>
<dbReference type="InterPro" id="IPR025609">
    <property type="entry name" value="Lsm14-like_N"/>
</dbReference>
<organism evidence="6 7">
    <name type="scientific">Jatropha curcas</name>
    <name type="common">Barbados nut</name>
    <dbReference type="NCBI Taxonomy" id="180498"/>
    <lineage>
        <taxon>Eukaryota</taxon>
        <taxon>Viridiplantae</taxon>
        <taxon>Streptophyta</taxon>
        <taxon>Embryophyta</taxon>
        <taxon>Tracheophyta</taxon>
        <taxon>Spermatophyta</taxon>
        <taxon>Magnoliopsida</taxon>
        <taxon>eudicotyledons</taxon>
        <taxon>Gunneridae</taxon>
        <taxon>Pentapetalae</taxon>
        <taxon>rosids</taxon>
        <taxon>fabids</taxon>
        <taxon>Malpighiales</taxon>
        <taxon>Euphorbiaceae</taxon>
        <taxon>Crotonoideae</taxon>
        <taxon>Jatropheae</taxon>
        <taxon>Jatropha</taxon>
    </lineage>
</organism>
<evidence type="ECO:0000259" key="4">
    <source>
        <dbReference type="PROSITE" id="PS51512"/>
    </source>
</evidence>
<dbReference type="PROSITE" id="PS51513">
    <property type="entry name" value="FFD"/>
    <property type="match status" value="1"/>
</dbReference>
<name>A0A067KZZ5_JATCU</name>
<gene>
    <name evidence="6" type="ORF">JCGZ_06717</name>
</gene>
<dbReference type="InterPro" id="IPR010920">
    <property type="entry name" value="LSM_dom_sf"/>
</dbReference>
<reference evidence="6 7" key="1">
    <citation type="journal article" date="2014" name="PLoS ONE">
        <title>Global Analysis of Gene Expression Profiles in Physic Nut (Jatropha curcas L.) Seedlings Exposed to Salt Stress.</title>
        <authorList>
            <person name="Zhang L."/>
            <person name="Zhang C."/>
            <person name="Wu P."/>
            <person name="Chen Y."/>
            <person name="Li M."/>
            <person name="Jiang H."/>
            <person name="Wu G."/>
        </authorList>
    </citation>
    <scope>NUCLEOTIDE SEQUENCE [LARGE SCALE GENOMIC DNA]</scope>
    <source>
        <strain evidence="7">cv. GZQX0401</strain>
        <tissue evidence="6">Young leaves</tissue>
    </source>
</reference>
<dbReference type="PROSITE" id="PS51512">
    <property type="entry name" value="DFDF"/>
    <property type="match status" value="1"/>
</dbReference>
<dbReference type="STRING" id="180498.A0A067KZZ5"/>
<evidence type="ECO:0000256" key="3">
    <source>
        <dbReference type="SAM" id="Phobius"/>
    </source>
</evidence>
<dbReference type="SMART" id="SM01271">
    <property type="entry name" value="LSM14"/>
    <property type="match status" value="1"/>
</dbReference>
<proteinExistence type="predicted"/>
<dbReference type="InterPro" id="IPR025762">
    <property type="entry name" value="DFDF"/>
</dbReference>
<dbReference type="GO" id="GO:0003729">
    <property type="term" value="F:mRNA binding"/>
    <property type="evidence" value="ECO:0007669"/>
    <property type="project" value="TreeGrafter"/>
</dbReference>
<feature type="domain" description="FFD box profile" evidence="5">
    <location>
        <begin position="484"/>
        <end position="499"/>
    </location>
</feature>
<dbReference type="SUPFAM" id="SSF50182">
    <property type="entry name" value="Sm-like ribonucleoproteins"/>
    <property type="match status" value="2"/>
</dbReference>
<keyword evidence="7" id="KW-1185">Reference proteome</keyword>
<dbReference type="GO" id="GO:0000932">
    <property type="term" value="C:P-body"/>
    <property type="evidence" value="ECO:0007669"/>
    <property type="project" value="TreeGrafter"/>
</dbReference>
<feature type="region of interest" description="Disordered" evidence="2">
    <location>
        <begin position="380"/>
        <end position="404"/>
    </location>
</feature>
<dbReference type="Pfam" id="PF09532">
    <property type="entry name" value="FDF"/>
    <property type="match status" value="1"/>
</dbReference>
<feature type="compositionally biased region" description="Low complexity" evidence="2">
    <location>
        <begin position="395"/>
        <end position="404"/>
    </location>
</feature>
<dbReference type="SMART" id="SM01199">
    <property type="entry name" value="FDF"/>
    <property type="match status" value="1"/>
</dbReference>
<dbReference type="Pfam" id="PF12701">
    <property type="entry name" value="LSM14"/>
    <property type="match status" value="1"/>
</dbReference>
<evidence type="ECO:0000259" key="5">
    <source>
        <dbReference type="PROSITE" id="PS51513"/>
    </source>
</evidence>
<dbReference type="CDD" id="cd01736">
    <property type="entry name" value="LSm14_N"/>
    <property type="match status" value="1"/>
</dbReference>
<dbReference type="GO" id="GO:0033962">
    <property type="term" value="P:P-body assembly"/>
    <property type="evidence" value="ECO:0007669"/>
    <property type="project" value="TreeGrafter"/>
</dbReference>
<feature type="transmembrane region" description="Helical" evidence="3">
    <location>
        <begin position="52"/>
        <end position="74"/>
    </location>
</feature>
<evidence type="ECO:0000256" key="1">
    <source>
        <dbReference type="PROSITE-ProRule" id="PRU00846"/>
    </source>
</evidence>
<evidence type="ECO:0000313" key="6">
    <source>
        <dbReference type="EMBL" id="KDP37815.1"/>
    </source>
</evidence>
<dbReference type="PANTHER" id="PTHR13586">
    <property type="entry name" value="SCD6 PROTEIN-RELATED"/>
    <property type="match status" value="1"/>
</dbReference>
<keyword evidence="3" id="KW-0472">Membrane</keyword>
<feature type="domain" description="DFDF" evidence="4">
    <location>
        <begin position="418"/>
        <end position="454"/>
    </location>
</feature>
<dbReference type="PANTHER" id="PTHR13586:SF23">
    <property type="entry name" value="DECAPPING 5-LIKE PROTEIN-RELATED"/>
    <property type="match status" value="1"/>
</dbReference>
<dbReference type="OrthoDB" id="21539at2759"/>
<evidence type="ECO:0000313" key="7">
    <source>
        <dbReference type="Proteomes" id="UP000027138"/>
    </source>
</evidence>
<keyword evidence="3" id="KW-1133">Transmembrane helix</keyword>
<evidence type="ECO:0000256" key="2">
    <source>
        <dbReference type="SAM" id="MobiDB-lite"/>
    </source>
</evidence>